<sequence>MTLKGLLLTSALTLPAFAGPALAQQSDTPCDDLSAMIEDGLPEGVSMTEQDLRAVVEDGDAEACETRLTTIEQAQADTDMSGDAAQAEADAEAEGQVAERERTTVQIDEERVVEGVVRLERESPQVDVEEGQANVTVRGGEPDVTVSQPRPEITVRHPQATVTMEMAQPTVTIDQPAPEIIITMPDPNVDVANAEPEVEVQQSEPNITVSQAPPQVDLDLRVVENADASGSGVQVEDAQSGSTYSTGEAQELQPLDDAQVQVTRSDPQVTYEQASNEQDGEATSGNVTIEGGGEPTVNFEQSEPNVEFRMTGEPQIQFNQSGEPQVTFQTAQSGEQDDQAQNMQGQDSQSDDMQSAETGAQDAQSDEMQSADAETDAAQSGEQSGDMQASETGGGDSQSSDMQMADDAEGTDTSEQSGDMQSADATAGTTTGPDLQVDGYEAVPAADISNDRLQGGALWSENNERIGDIEELITDEGTGLQRIVVGVGGFLGLGERQVALDLDEMQVMQSSEGDDVRIYTDMTREELENMERYEG</sequence>
<gene>
    <name evidence="3" type="ORF">RISW2_23495</name>
</gene>
<evidence type="ECO:0000313" key="3">
    <source>
        <dbReference type="EMBL" id="ETX29504.1"/>
    </source>
</evidence>
<feature type="signal peptide" evidence="2">
    <location>
        <begin position="1"/>
        <end position="23"/>
    </location>
</feature>
<feature type="compositionally biased region" description="Polar residues" evidence="1">
    <location>
        <begin position="237"/>
        <end position="248"/>
    </location>
</feature>
<dbReference type="InterPro" id="IPR011033">
    <property type="entry name" value="PRC_barrel-like_sf"/>
</dbReference>
<dbReference type="AlphaFoldDB" id="X7FBT4"/>
<proteinExistence type="predicted"/>
<dbReference type="Gene3D" id="2.30.30.240">
    <property type="entry name" value="PRC-barrel domain"/>
    <property type="match status" value="1"/>
</dbReference>
<feature type="chain" id="PRO_5004978728" evidence="2">
    <location>
        <begin position="24"/>
        <end position="535"/>
    </location>
</feature>
<feature type="compositionally biased region" description="Polar residues" evidence="1">
    <location>
        <begin position="260"/>
        <end position="287"/>
    </location>
</feature>
<evidence type="ECO:0000256" key="2">
    <source>
        <dbReference type="SAM" id="SignalP"/>
    </source>
</evidence>
<dbReference type="STRING" id="1449351.RISW2_23495"/>
<feature type="compositionally biased region" description="Polar residues" evidence="1">
    <location>
        <begin position="413"/>
        <end position="424"/>
    </location>
</feature>
<dbReference type="SUPFAM" id="SSF50346">
    <property type="entry name" value="PRC-barrel domain"/>
    <property type="match status" value="1"/>
</dbReference>
<feature type="compositionally biased region" description="Polar residues" evidence="1">
    <location>
        <begin position="356"/>
        <end position="368"/>
    </location>
</feature>
<name>X7FBT4_9RHOB</name>
<feature type="compositionally biased region" description="Low complexity" evidence="1">
    <location>
        <begin position="346"/>
        <end position="355"/>
    </location>
</feature>
<organism evidence="3 4">
    <name type="scientific">Roseivivax isoporae LMG 25204</name>
    <dbReference type="NCBI Taxonomy" id="1449351"/>
    <lineage>
        <taxon>Bacteria</taxon>
        <taxon>Pseudomonadati</taxon>
        <taxon>Pseudomonadota</taxon>
        <taxon>Alphaproteobacteria</taxon>
        <taxon>Rhodobacterales</taxon>
        <taxon>Roseobacteraceae</taxon>
        <taxon>Roseivivax</taxon>
    </lineage>
</organism>
<protein>
    <submittedName>
        <fullName evidence="3">Uncharacterized protein</fullName>
    </submittedName>
</protein>
<feature type="compositionally biased region" description="Polar residues" evidence="1">
    <location>
        <begin position="377"/>
        <end position="391"/>
    </location>
</feature>
<feature type="region of interest" description="Disordered" evidence="1">
    <location>
        <begin position="73"/>
        <end position="102"/>
    </location>
</feature>
<reference evidence="3 4" key="1">
    <citation type="submission" date="2014-01" db="EMBL/GenBank/DDBJ databases">
        <title>Roseivivax isoporae LMG 25204 Genome Sequencing.</title>
        <authorList>
            <person name="Lai Q."/>
            <person name="Li G."/>
            <person name="Shao Z."/>
        </authorList>
    </citation>
    <scope>NUCLEOTIDE SEQUENCE [LARGE SCALE GENOMIC DNA]</scope>
    <source>
        <strain evidence="3 4">LMG 25204</strain>
    </source>
</reference>
<feature type="region of interest" description="Disordered" evidence="1">
    <location>
        <begin position="228"/>
        <end position="299"/>
    </location>
</feature>
<evidence type="ECO:0000256" key="1">
    <source>
        <dbReference type="SAM" id="MobiDB-lite"/>
    </source>
</evidence>
<dbReference type="eggNOG" id="COG3861">
    <property type="taxonomic scope" value="Bacteria"/>
</dbReference>
<dbReference type="PANTHER" id="PTHR36505">
    <property type="entry name" value="BLR1072 PROTEIN"/>
    <property type="match status" value="1"/>
</dbReference>
<dbReference type="PANTHER" id="PTHR36505:SF1">
    <property type="entry name" value="BLR1072 PROTEIN"/>
    <property type="match status" value="1"/>
</dbReference>
<dbReference type="EMBL" id="JAME01000009">
    <property type="protein sequence ID" value="ETX29504.1"/>
    <property type="molecule type" value="Genomic_DNA"/>
</dbReference>
<dbReference type="RefSeq" id="WP_043768778.1">
    <property type="nucleotide sequence ID" value="NZ_JAME01000009.1"/>
</dbReference>
<feature type="compositionally biased region" description="Polar residues" evidence="1">
    <location>
        <begin position="326"/>
        <end position="345"/>
    </location>
</feature>
<comment type="caution">
    <text evidence="3">The sequence shown here is derived from an EMBL/GenBank/DDBJ whole genome shotgun (WGS) entry which is preliminary data.</text>
</comment>
<dbReference type="OrthoDB" id="7818259at2"/>
<keyword evidence="4" id="KW-1185">Reference proteome</keyword>
<dbReference type="Proteomes" id="UP000023430">
    <property type="component" value="Unassembled WGS sequence"/>
</dbReference>
<keyword evidence="2" id="KW-0732">Signal</keyword>
<accession>X7FBT4</accession>
<feature type="region of interest" description="Disordered" evidence="1">
    <location>
        <begin position="326"/>
        <end position="437"/>
    </location>
</feature>
<evidence type="ECO:0000313" key="4">
    <source>
        <dbReference type="Proteomes" id="UP000023430"/>
    </source>
</evidence>